<dbReference type="CDD" id="cd00130">
    <property type="entry name" value="PAS"/>
    <property type="match status" value="6"/>
</dbReference>
<dbReference type="InterPro" id="IPR013767">
    <property type="entry name" value="PAS_fold"/>
</dbReference>
<dbReference type="InterPro" id="IPR013655">
    <property type="entry name" value="PAS_fold_3"/>
</dbReference>
<dbReference type="InterPro" id="IPR003661">
    <property type="entry name" value="HisK_dim/P_dom"/>
</dbReference>
<evidence type="ECO:0000259" key="7">
    <source>
        <dbReference type="PROSITE" id="PS50112"/>
    </source>
</evidence>
<dbReference type="PROSITE" id="PS50113">
    <property type="entry name" value="PAC"/>
    <property type="match status" value="8"/>
</dbReference>
<accession>A0A4Z0QFC1</accession>
<feature type="domain" description="PAC" evidence="8">
    <location>
        <begin position="728"/>
        <end position="778"/>
    </location>
</feature>
<dbReference type="NCBIfam" id="TIGR00229">
    <property type="entry name" value="sensory_box"/>
    <property type="match status" value="6"/>
</dbReference>
<dbReference type="InterPro" id="IPR000014">
    <property type="entry name" value="PAS"/>
</dbReference>
<evidence type="ECO:0000313" key="9">
    <source>
        <dbReference type="EMBL" id="TGE28444.1"/>
    </source>
</evidence>
<dbReference type="SMART" id="SM00086">
    <property type="entry name" value="PAC"/>
    <property type="match status" value="8"/>
</dbReference>
<keyword evidence="10" id="KW-1185">Reference proteome</keyword>
<dbReference type="Pfam" id="PF08448">
    <property type="entry name" value="PAS_4"/>
    <property type="match status" value="1"/>
</dbReference>
<evidence type="ECO:0000256" key="4">
    <source>
        <dbReference type="ARBA" id="ARBA00022679"/>
    </source>
</evidence>
<dbReference type="PROSITE" id="PS50109">
    <property type="entry name" value="HIS_KIN"/>
    <property type="match status" value="1"/>
</dbReference>
<dbReference type="InterPro" id="IPR036097">
    <property type="entry name" value="HisK_dim/P_sf"/>
</dbReference>
<dbReference type="InterPro" id="IPR013656">
    <property type="entry name" value="PAS_4"/>
</dbReference>
<feature type="domain" description="PAC" evidence="8">
    <location>
        <begin position="325"/>
        <end position="382"/>
    </location>
</feature>
<feature type="domain" description="PAS" evidence="7">
    <location>
        <begin position="1043"/>
        <end position="1113"/>
    </location>
</feature>
<dbReference type="PANTHER" id="PTHR43304:SF1">
    <property type="entry name" value="PAC DOMAIN-CONTAINING PROTEIN"/>
    <property type="match status" value="1"/>
</dbReference>
<dbReference type="InterPro" id="IPR003594">
    <property type="entry name" value="HATPase_dom"/>
</dbReference>
<evidence type="ECO:0000256" key="5">
    <source>
        <dbReference type="ARBA" id="ARBA00022777"/>
    </source>
</evidence>
<feature type="domain" description="PAS" evidence="7">
    <location>
        <begin position="655"/>
        <end position="725"/>
    </location>
</feature>
<evidence type="ECO:0000256" key="2">
    <source>
        <dbReference type="ARBA" id="ARBA00012438"/>
    </source>
</evidence>
<reference evidence="9 10" key="1">
    <citation type="submission" date="2019-04" db="EMBL/GenBank/DDBJ databases">
        <authorList>
            <person name="Feng G."/>
            <person name="Zhang J."/>
            <person name="Zhu H."/>
        </authorList>
    </citation>
    <scope>NUCLEOTIDE SEQUENCE [LARGE SCALE GENOMIC DNA]</scope>
    <source>
        <strain evidence="9 10">9PBR-1</strain>
    </source>
</reference>
<dbReference type="SMART" id="SM00387">
    <property type="entry name" value="HATPase_c"/>
    <property type="match status" value="1"/>
</dbReference>
<sequence length="1535" mass="174189">MLLHSEYQTLFEALPDLHLALTPELTVVAASGAAAAAIGCSLDQVLGQTVERLFAGSAAGLPDGLLRILLDAVDHVRASRQAYEVTKHGWRHRTWPVVGPESDIRFFLYRAEPVPEAQNSAPTVEGRPPFQQLLDTLPVMAWMATADGSAEYHSSRWLAYTGLPPDQALGQGWLQATHAQDRATMQQTWKEALATGSDFEAEYRLRRHDGEYRWMLVRSAPSRDAAGAITSWVGTTFDVHDHKQIEQRLASQDRHLQQILSQVPAHIATLLGPNHVYGFLNEKGNQLFGGKVQLGMPAAEAVPSLVTTGYIKLVDEIYQSGQPFVLTEMPMEQPAAADGSVATLYFDGVLQPLTDEQGHTQGILVFGIDVTERVLAKQRTADLMAEIREQDAQFRTMVESLPLFVYITDAEGKMLYINPQRYEFTGQQPAPDFINWAEPIHPDDRPRMLTAFARGREQRQPWSGEFRLRRHDGHYRWQLLRAVPMLRPDGSVARWYGSSVDINDQKQFQEQLEGKDQQLQRILNNLPAIINTIEGPEHRYSFLSEQFLQLMGGRVALGQRVADAQPEIIEQGFGRILDEVYRSGEPYKAFEQRVDLPNALTQEPEPHFFNFSYQLLPPLEDQPETRGILTFAIDVTEQVVARQRAEALTTQLQYSDERLRRMTEALPIMTFINDATGRTEYTSPQWWHYAGYPDGTDVNEVWNELLHPDDRARATAEYAAALAEKRGWNIEVRLRRHDGHYRWHLSHTVPADTAEGLKWYGSTVDIHEQKRLSQELAASTAHFSQLLEALPQLTWTAHPDDGQVTYTNRSYQAYTGAGAAELLGAGWREFVHPDDAAATYTKLTDVIQRGEPAQSEHRLRGADGRYRWFLGNLLPLHDASGAITQWLGTNTDIDDQKRVQEQLRRQDQRLNLILGQAPAIIATMEGADHRYAFFNESHNALMNRRVVLGRPLAEVAPEMVEQGFVARLDRVYQTGETFVGHEVPMQPVGAPTGQAMLYLDLTFQALRDEQGQIYGVLAFAVDATERVRARQSAGALAAEVSRRDVRLRRMTEALPAVSFICAPDGRMEYLSPQWYHYTGQTTELASHDIFTALLHPDDEASVRRSLQQALRQGQPWELEYRLRYHDGHYRWQISRGVPEYDAQGQALRWYGTMVDNHEQKELQNQLRRSEEQFRFMAESIPQIVWTARPDGQLDYINQRWTELTGVSVEHALEFGWTELIPPPDREEVTAKFVAGMQSGHDYEQESQLFSVQDGRYRWFLHRGTPMRDAEGTLLKWFGTSTDIDDFKQASRQLEARNEQLARTNADLDSFVYTASHDLKQPINNMAGIFEELTRTAYFRDPDAIKLITMFERALQQIHQTIHDLSDVVQLQRRHALVPAGEVALELLTREVLSSMQEQSTALGAEFSLDFQAVPTVWFVRPNLQSILYNLLSNALKYAQPGRTPRVRVWSSLEAGLPVLSVADNGQGIDLERHGKELFQLFRRFHEHVEGSGMGLYLVNRMVQLNGGWLEVDSEVGVGSTFRIHFKTESRAATTN</sequence>
<dbReference type="GO" id="GO:0006355">
    <property type="term" value="P:regulation of DNA-templated transcription"/>
    <property type="evidence" value="ECO:0007669"/>
    <property type="project" value="InterPro"/>
</dbReference>
<dbReference type="PROSITE" id="PS50112">
    <property type="entry name" value="PAS"/>
    <property type="match status" value="6"/>
</dbReference>
<dbReference type="Pfam" id="PF00989">
    <property type="entry name" value="PAS"/>
    <property type="match status" value="1"/>
</dbReference>
<dbReference type="InterPro" id="IPR000700">
    <property type="entry name" value="PAS-assoc_C"/>
</dbReference>
<keyword evidence="3" id="KW-0597">Phosphoprotein</keyword>
<feature type="domain" description="PAC" evidence="8">
    <location>
        <begin position="199"/>
        <end position="251"/>
    </location>
</feature>
<dbReference type="InterPro" id="IPR005467">
    <property type="entry name" value="His_kinase_dom"/>
</dbReference>
<dbReference type="SUPFAM" id="SSF55874">
    <property type="entry name" value="ATPase domain of HSP90 chaperone/DNA topoisomerase II/histidine kinase"/>
    <property type="match status" value="1"/>
</dbReference>
<dbReference type="Gene3D" id="1.10.287.130">
    <property type="match status" value="1"/>
</dbReference>
<dbReference type="SMART" id="SM00091">
    <property type="entry name" value="PAS"/>
    <property type="match status" value="8"/>
</dbReference>
<dbReference type="Pfam" id="PF02518">
    <property type="entry name" value="HATPase_c"/>
    <property type="match status" value="1"/>
</dbReference>
<comment type="caution">
    <text evidence="9">The sequence shown here is derived from an EMBL/GenBank/DDBJ whole genome shotgun (WGS) entry which is preliminary data.</text>
</comment>
<dbReference type="InterPro" id="IPR035965">
    <property type="entry name" value="PAS-like_dom_sf"/>
</dbReference>
<dbReference type="InterPro" id="IPR004358">
    <property type="entry name" value="Sig_transdc_His_kin-like_C"/>
</dbReference>
<name>A0A4Z0QFC1_9BACT</name>
<evidence type="ECO:0000259" key="6">
    <source>
        <dbReference type="PROSITE" id="PS50109"/>
    </source>
</evidence>
<feature type="domain" description="PAC" evidence="8">
    <location>
        <begin position="1116"/>
        <end position="1168"/>
    </location>
</feature>
<feature type="domain" description="PAC" evidence="8">
    <location>
        <begin position="1242"/>
        <end position="1295"/>
    </location>
</feature>
<evidence type="ECO:0000259" key="8">
    <source>
        <dbReference type="PROSITE" id="PS50113"/>
    </source>
</evidence>
<gene>
    <name evidence="9" type="ORF">E5K02_02970</name>
</gene>
<feature type="domain" description="PAC" evidence="8">
    <location>
        <begin position="853"/>
        <end position="905"/>
    </location>
</feature>
<evidence type="ECO:0000256" key="1">
    <source>
        <dbReference type="ARBA" id="ARBA00000085"/>
    </source>
</evidence>
<dbReference type="EC" id="2.7.13.3" evidence="2"/>
<dbReference type="Pfam" id="PF08447">
    <property type="entry name" value="PAS_3"/>
    <property type="match status" value="5"/>
</dbReference>
<dbReference type="FunFam" id="3.30.450.20:FF:000099">
    <property type="entry name" value="Sensory box sensor histidine kinase"/>
    <property type="match status" value="5"/>
</dbReference>
<feature type="domain" description="Histidine kinase" evidence="6">
    <location>
        <begin position="1313"/>
        <end position="1529"/>
    </location>
</feature>
<evidence type="ECO:0000313" key="10">
    <source>
        <dbReference type="Proteomes" id="UP000298471"/>
    </source>
</evidence>
<dbReference type="PANTHER" id="PTHR43304">
    <property type="entry name" value="PHYTOCHROME-LIKE PROTEIN CPH1"/>
    <property type="match status" value="1"/>
</dbReference>
<organism evidence="9 10">
    <name type="scientific">Hymenobacter metallicola</name>
    <dbReference type="NCBI Taxonomy" id="2563114"/>
    <lineage>
        <taxon>Bacteria</taxon>
        <taxon>Pseudomonadati</taxon>
        <taxon>Bacteroidota</taxon>
        <taxon>Cytophagia</taxon>
        <taxon>Cytophagales</taxon>
        <taxon>Hymenobacteraceae</taxon>
        <taxon>Hymenobacter</taxon>
    </lineage>
</organism>
<dbReference type="Gene3D" id="3.30.565.10">
    <property type="entry name" value="Histidine kinase-like ATPase, C-terminal domain"/>
    <property type="match status" value="1"/>
</dbReference>
<dbReference type="CDD" id="cd00082">
    <property type="entry name" value="HisKA"/>
    <property type="match status" value="1"/>
</dbReference>
<feature type="domain" description="PAS" evidence="7">
    <location>
        <begin position="1169"/>
        <end position="1239"/>
    </location>
</feature>
<feature type="domain" description="PAC" evidence="8">
    <location>
        <begin position="981"/>
        <end position="1035"/>
    </location>
</feature>
<keyword evidence="5" id="KW-0418">Kinase</keyword>
<feature type="domain" description="PAS" evidence="7">
    <location>
        <begin position="390"/>
        <end position="459"/>
    </location>
</feature>
<comment type="catalytic activity">
    <reaction evidence="1">
        <text>ATP + protein L-histidine = ADP + protein N-phospho-L-histidine.</text>
        <dbReference type="EC" id="2.7.13.3"/>
    </reaction>
</comment>
<protein>
    <recommendedName>
        <fullName evidence="2">histidine kinase</fullName>
        <ecNumber evidence="2">2.7.13.3</ecNumber>
    </recommendedName>
</protein>
<dbReference type="RefSeq" id="WP_135391918.1">
    <property type="nucleotide sequence ID" value="NZ_SRMB01000001.1"/>
</dbReference>
<dbReference type="GO" id="GO:0000155">
    <property type="term" value="F:phosphorelay sensor kinase activity"/>
    <property type="evidence" value="ECO:0007669"/>
    <property type="project" value="InterPro"/>
</dbReference>
<dbReference type="Proteomes" id="UP000298471">
    <property type="component" value="Unassembled WGS sequence"/>
</dbReference>
<dbReference type="InterPro" id="IPR052162">
    <property type="entry name" value="Sensor_kinase/Photoreceptor"/>
</dbReference>
<dbReference type="EMBL" id="SRMB01000001">
    <property type="protein sequence ID" value="TGE28444.1"/>
    <property type="molecule type" value="Genomic_DNA"/>
</dbReference>
<dbReference type="SUPFAM" id="SSF55785">
    <property type="entry name" value="PYP-like sensor domain (PAS domain)"/>
    <property type="match status" value="10"/>
</dbReference>
<feature type="domain" description="PAS" evidence="7">
    <location>
        <begin position="779"/>
        <end position="850"/>
    </location>
</feature>
<dbReference type="SUPFAM" id="SSF47384">
    <property type="entry name" value="Homodimeric domain of signal transducing histidine kinase"/>
    <property type="match status" value="1"/>
</dbReference>
<feature type="domain" description="PAC" evidence="8">
    <location>
        <begin position="462"/>
        <end position="514"/>
    </location>
</feature>
<dbReference type="InterPro" id="IPR036890">
    <property type="entry name" value="HATPase_C_sf"/>
</dbReference>
<feature type="domain" description="PAS" evidence="7">
    <location>
        <begin position="126"/>
        <end position="196"/>
    </location>
</feature>
<dbReference type="PRINTS" id="PR00344">
    <property type="entry name" value="BCTRLSENSOR"/>
</dbReference>
<proteinExistence type="predicted"/>
<dbReference type="OrthoDB" id="9766459at2"/>
<dbReference type="InterPro" id="IPR001610">
    <property type="entry name" value="PAC"/>
</dbReference>
<dbReference type="Gene3D" id="3.30.450.20">
    <property type="entry name" value="PAS domain"/>
    <property type="match status" value="10"/>
</dbReference>
<evidence type="ECO:0000256" key="3">
    <source>
        <dbReference type="ARBA" id="ARBA00022553"/>
    </source>
</evidence>
<keyword evidence="4" id="KW-0808">Transferase</keyword>